<proteinExistence type="predicted"/>
<dbReference type="InterPro" id="IPR011991">
    <property type="entry name" value="ArsR-like_HTH"/>
</dbReference>
<reference evidence="5 6" key="1">
    <citation type="submission" date="2021-03" db="EMBL/GenBank/DDBJ databases">
        <title>Antimicrobial resistance genes in bacteria isolated from Japanese honey, and their potential for conferring macrolide and lincosamide resistance in the American foulbrood pathogen Paenibacillus larvae.</title>
        <authorList>
            <person name="Okamoto M."/>
            <person name="Kumagai M."/>
            <person name="Kanamori H."/>
            <person name="Takamatsu D."/>
        </authorList>
    </citation>
    <scope>NUCLEOTIDE SEQUENCE [LARGE SCALE GENOMIC DNA]</scope>
    <source>
        <strain evidence="5 6">J41TS12</strain>
    </source>
</reference>
<sequence length="306" mass="34194">MREILIHPDNLPLFEALASDTRLKIVELLLQGPGNIKELAEQLGLSSAIITKHIQKLEEGGIVRCEAIPAKRGMQKQCRLADEEYMLRYPSHFTDKRTLPLSNQYTVSIPIGQYSAYQVRPTCGLASEHKLIGMRDDPRYFAEPECAKAQHLWYSSGFVEYRIPNYMTAAEQISSISISLEIASEAPGYEENWPSDITFSLNGHPLCVWTSPGDFGEQRGKLTPAWWGAGNTQYGLLKTLLVNGEGTFVDGVKMSDVRVNELSLVRSEDILFRISSLPEARHPGGVSLFGRAFGNYEQDIEVIITT</sequence>
<evidence type="ECO:0000313" key="6">
    <source>
        <dbReference type="Proteomes" id="UP000681162"/>
    </source>
</evidence>
<dbReference type="GO" id="GO:0003700">
    <property type="term" value="F:DNA-binding transcription factor activity"/>
    <property type="evidence" value="ECO:0007669"/>
    <property type="project" value="InterPro"/>
</dbReference>
<dbReference type="AlphaFoldDB" id="A0A920CEZ5"/>
<evidence type="ECO:0000256" key="3">
    <source>
        <dbReference type="ARBA" id="ARBA00023163"/>
    </source>
</evidence>
<dbReference type="GO" id="GO:0003677">
    <property type="term" value="F:DNA binding"/>
    <property type="evidence" value="ECO:0007669"/>
    <property type="project" value="UniProtKB-KW"/>
</dbReference>
<dbReference type="PANTHER" id="PTHR33154">
    <property type="entry name" value="TRANSCRIPTIONAL REGULATOR, ARSR FAMILY"/>
    <property type="match status" value="1"/>
</dbReference>
<comment type="caution">
    <text evidence="5">The sequence shown here is derived from an EMBL/GenBank/DDBJ whole genome shotgun (WGS) entry which is preliminary data.</text>
</comment>
<accession>A0A920CEZ5</accession>
<protein>
    <submittedName>
        <fullName evidence="5">Transcriptional regulator</fullName>
    </submittedName>
</protein>
<evidence type="ECO:0000256" key="1">
    <source>
        <dbReference type="ARBA" id="ARBA00023015"/>
    </source>
</evidence>
<dbReference type="Gene3D" id="1.10.10.10">
    <property type="entry name" value="Winged helix-like DNA-binding domain superfamily/Winged helix DNA-binding domain"/>
    <property type="match status" value="1"/>
</dbReference>
<dbReference type="InterPro" id="IPR051081">
    <property type="entry name" value="HTH_MetalResp_TranReg"/>
</dbReference>
<name>A0A920CEZ5_9BACL</name>
<dbReference type="OrthoDB" id="9781958at2"/>
<keyword evidence="3" id="KW-0804">Transcription</keyword>
<dbReference type="RefSeq" id="WP_044477890.1">
    <property type="nucleotide sequence ID" value="NZ_BORR01000006.1"/>
</dbReference>
<dbReference type="Pfam" id="PF01022">
    <property type="entry name" value="HTH_5"/>
    <property type="match status" value="1"/>
</dbReference>
<dbReference type="InterPro" id="IPR036388">
    <property type="entry name" value="WH-like_DNA-bd_sf"/>
</dbReference>
<evidence type="ECO:0000313" key="5">
    <source>
        <dbReference type="EMBL" id="GIO37105.1"/>
    </source>
</evidence>
<keyword evidence="1" id="KW-0805">Transcription regulation</keyword>
<keyword evidence="6" id="KW-1185">Reference proteome</keyword>
<keyword evidence="2" id="KW-0238">DNA-binding</keyword>
<dbReference type="InterPro" id="IPR036390">
    <property type="entry name" value="WH_DNA-bd_sf"/>
</dbReference>
<dbReference type="EMBL" id="BORR01000006">
    <property type="protein sequence ID" value="GIO37105.1"/>
    <property type="molecule type" value="Genomic_DNA"/>
</dbReference>
<feature type="domain" description="HTH arsR-type" evidence="4">
    <location>
        <begin position="12"/>
        <end position="94"/>
    </location>
</feature>
<gene>
    <name evidence="5" type="ORF">J41TS12_19660</name>
</gene>
<organism evidence="5 6">
    <name type="scientific">Paenibacillus antibioticophila</name>
    <dbReference type="NCBI Taxonomy" id="1274374"/>
    <lineage>
        <taxon>Bacteria</taxon>
        <taxon>Bacillati</taxon>
        <taxon>Bacillota</taxon>
        <taxon>Bacilli</taxon>
        <taxon>Bacillales</taxon>
        <taxon>Paenibacillaceae</taxon>
        <taxon>Paenibacillus</taxon>
    </lineage>
</organism>
<dbReference type="InterPro" id="IPR001845">
    <property type="entry name" value="HTH_ArsR_DNA-bd_dom"/>
</dbReference>
<dbReference type="Proteomes" id="UP000681162">
    <property type="component" value="Unassembled WGS sequence"/>
</dbReference>
<dbReference type="PANTHER" id="PTHR33154:SF33">
    <property type="entry name" value="TRANSCRIPTIONAL REPRESSOR SDPR"/>
    <property type="match status" value="1"/>
</dbReference>
<dbReference type="CDD" id="cd00090">
    <property type="entry name" value="HTH_ARSR"/>
    <property type="match status" value="1"/>
</dbReference>
<evidence type="ECO:0000259" key="4">
    <source>
        <dbReference type="SMART" id="SM00418"/>
    </source>
</evidence>
<dbReference type="SMART" id="SM00418">
    <property type="entry name" value="HTH_ARSR"/>
    <property type="match status" value="1"/>
</dbReference>
<evidence type="ECO:0000256" key="2">
    <source>
        <dbReference type="ARBA" id="ARBA00023125"/>
    </source>
</evidence>
<dbReference type="SUPFAM" id="SSF46785">
    <property type="entry name" value="Winged helix' DNA-binding domain"/>
    <property type="match status" value="1"/>
</dbReference>